<evidence type="ECO:0000256" key="4">
    <source>
        <dbReference type="ARBA" id="ARBA00010617"/>
    </source>
</evidence>
<evidence type="ECO:0000256" key="8">
    <source>
        <dbReference type="ARBA" id="ARBA00022848"/>
    </source>
</evidence>
<keyword evidence="15" id="KW-1133">Transmembrane helix</keyword>
<evidence type="ECO:0000256" key="2">
    <source>
        <dbReference type="ARBA" id="ARBA00004174"/>
    </source>
</evidence>
<keyword evidence="7" id="KW-0256">Endoplasmic reticulum</keyword>
<evidence type="ECO:0000256" key="12">
    <source>
        <dbReference type="ARBA" id="ARBA00023136"/>
    </source>
</evidence>
<dbReference type="EMBL" id="GEZM01066502">
    <property type="protein sequence ID" value="JAV67848.1"/>
    <property type="molecule type" value="Transcribed_RNA"/>
</dbReference>
<dbReference type="SUPFAM" id="SSF48264">
    <property type="entry name" value="Cytochrome P450"/>
    <property type="match status" value="1"/>
</dbReference>
<keyword evidence="11 14" id="KW-0503">Monooxygenase</keyword>
<keyword evidence="6 13" id="KW-0479">Metal-binding</keyword>
<keyword evidence="9 14" id="KW-0560">Oxidoreductase</keyword>
<keyword evidence="15" id="KW-0812">Transmembrane</keyword>
<dbReference type="GO" id="GO:0005789">
    <property type="term" value="C:endoplasmic reticulum membrane"/>
    <property type="evidence" value="ECO:0007669"/>
    <property type="project" value="UniProtKB-SubCell"/>
</dbReference>
<keyword evidence="10 13" id="KW-0408">Iron</keyword>
<dbReference type="PANTHER" id="PTHR24292:SF100">
    <property type="entry name" value="CYTOCHROME P450 6A16, ISOFORM B-RELATED"/>
    <property type="match status" value="1"/>
</dbReference>
<dbReference type="InterPro" id="IPR002401">
    <property type="entry name" value="Cyt_P450_E_grp-I"/>
</dbReference>
<dbReference type="InterPro" id="IPR017972">
    <property type="entry name" value="Cyt_P450_CS"/>
</dbReference>
<feature type="binding site" description="axial binding residue" evidence="13">
    <location>
        <position position="443"/>
    </location>
    <ligand>
        <name>heme</name>
        <dbReference type="ChEBI" id="CHEBI:30413"/>
    </ligand>
    <ligandPart>
        <name>Fe</name>
        <dbReference type="ChEBI" id="CHEBI:18248"/>
    </ligandPart>
</feature>
<comment type="cofactor">
    <cofactor evidence="1 13">
        <name>heme</name>
        <dbReference type="ChEBI" id="CHEBI:30413"/>
    </cofactor>
</comment>
<reference evidence="16" key="1">
    <citation type="journal article" date="2016" name="Sci. Rep.">
        <title>Molecular characterization of firefly nuptial gifts: a multi-omics approach sheds light on postcopulatory sexual selection.</title>
        <authorList>
            <person name="Al-Wathiqui N."/>
            <person name="Fallon T.R."/>
            <person name="South A."/>
            <person name="Weng J.K."/>
            <person name="Lewis S.M."/>
        </authorList>
    </citation>
    <scope>NUCLEOTIDE SEQUENCE</scope>
</reference>
<comment type="subcellular location">
    <subcellularLocation>
        <location evidence="3">Endoplasmic reticulum membrane</location>
        <topology evidence="3">Peripheral membrane protein</topology>
    </subcellularLocation>
    <subcellularLocation>
        <location evidence="2">Microsome membrane</location>
        <topology evidence="2">Peripheral membrane protein</topology>
    </subcellularLocation>
</comment>
<proteinExistence type="inferred from homology"/>
<dbReference type="Gene3D" id="1.10.630.10">
    <property type="entry name" value="Cytochrome P450"/>
    <property type="match status" value="1"/>
</dbReference>
<dbReference type="AlphaFoldDB" id="A0A1Y1L4W8"/>
<sequence length="498" mass="56609">MSLAMIIILIVAVVIVSHLSFKVWYRRGVNSLHPVPFLGNLTGVFVNGETVFESMEYFYKSLKGEGKHFGTYYLFAYPTFVPIHLELIKRMLITDFEYFTDHIAHLDEKNDPITMNIFSLKGERWRSLREQLSPAFTPSRMRLVFENSAECARNLSNLIEGKGTIAIQDVCERYTIDFIISCCFGIESKLLQNEDSRFRKHAGELLCAGSWRSVLFMLSLILPQFFTIFKTRVFSKESTEFWVNVVKETAKQREGNGGARKDVMQTLLQVAKDDAITDGSQRTSGGVTLLSFPDIAAQCFLILLAGFEGPATGISFTLIELALNQEYQDNARNEINSVLATHDGEVSYDAIADMKYLENCVLETLRKFPPLSVNTRLCTKDYHIPETDVVIRKGTAVVIPVYAVHRDPEYHRDPDKYDPSRFNEDSRRPLTTFMPFGGGPRTCIGEKLGILMAKLALTVLLRSFRFHVHPDTQPPFRFEPTSLIPKCKIPVKLIVERI</sequence>
<evidence type="ECO:0000256" key="10">
    <source>
        <dbReference type="ARBA" id="ARBA00023004"/>
    </source>
</evidence>
<dbReference type="PROSITE" id="PS00086">
    <property type="entry name" value="CYTOCHROME_P450"/>
    <property type="match status" value="1"/>
</dbReference>
<evidence type="ECO:0000256" key="1">
    <source>
        <dbReference type="ARBA" id="ARBA00001971"/>
    </source>
</evidence>
<dbReference type="GO" id="GO:0016705">
    <property type="term" value="F:oxidoreductase activity, acting on paired donors, with incorporation or reduction of molecular oxygen"/>
    <property type="evidence" value="ECO:0007669"/>
    <property type="project" value="InterPro"/>
</dbReference>
<dbReference type="CDD" id="cd11056">
    <property type="entry name" value="CYP6-like"/>
    <property type="match status" value="1"/>
</dbReference>
<dbReference type="GO" id="GO:0020037">
    <property type="term" value="F:heme binding"/>
    <property type="evidence" value="ECO:0007669"/>
    <property type="project" value="InterPro"/>
</dbReference>
<evidence type="ECO:0000256" key="13">
    <source>
        <dbReference type="PIRSR" id="PIRSR602401-1"/>
    </source>
</evidence>
<dbReference type="GO" id="GO:0005506">
    <property type="term" value="F:iron ion binding"/>
    <property type="evidence" value="ECO:0007669"/>
    <property type="project" value="InterPro"/>
</dbReference>
<evidence type="ECO:0000256" key="9">
    <source>
        <dbReference type="ARBA" id="ARBA00023002"/>
    </source>
</evidence>
<name>A0A1Y1L4W8_PHOPY</name>
<evidence type="ECO:0000256" key="7">
    <source>
        <dbReference type="ARBA" id="ARBA00022824"/>
    </source>
</evidence>
<dbReference type="Pfam" id="PF00067">
    <property type="entry name" value="p450"/>
    <property type="match status" value="1"/>
</dbReference>
<evidence type="ECO:0000256" key="11">
    <source>
        <dbReference type="ARBA" id="ARBA00023033"/>
    </source>
</evidence>
<dbReference type="InterPro" id="IPR036396">
    <property type="entry name" value="Cyt_P450_sf"/>
</dbReference>
<dbReference type="InterPro" id="IPR050476">
    <property type="entry name" value="Insect_CytP450_Detox"/>
</dbReference>
<evidence type="ECO:0000313" key="16">
    <source>
        <dbReference type="EMBL" id="JAV67848.1"/>
    </source>
</evidence>
<comment type="similarity">
    <text evidence="4 14">Belongs to the cytochrome P450 family.</text>
</comment>
<dbReference type="FunFam" id="1.10.630.10:FF:000042">
    <property type="entry name" value="Cytochrome P450"/>
    <property type="match status" value="1"/>
</dbReference>
<protein>
    <recommendedName>
        <fullName evidence="17">Cytochrome P450</fullName>
    </recommendedName>
</protein>
<evidence type="ECO:0000256" key="3">
    <source>
        <dbReference type="ARBA" id="ARBA00004406"/>
    </source>
</evidence>
<keyword evidence="12 15" id="KW-0472">Membrane</keyword>
<dbReference type="PANTHER" id="PTHR24292">
    <property type="entry name" value="CYTOCHROME P450"/>
    <property type="match status" value="1"/>
</dbReference>
<evidence type="ECO:0008006" key="17">
    <source>
        <dbReference type="Google" id="ProtNLM"/>
    </source>
</evidence>
<evidence type="ECO:0000256" key="6">
    <source>
        <dbReference type="ARBA" id="ARBA00022723"/>
    </source>
</evidence>
<accession>A0A1Y1L4W8</accession>
<dbReference type="PRINTS" id="PR00385">
    <property type="entry name" value="P450"/>
</dbReference>
<dbReference type="InterPro" id="IPR001128">
    <property type="entry name" value="Cyt_P450"/>
</dbReference>
<keyword evidence="5 13" id="KW-0349">Heme</keyword>
<organism evidence="16">
    <name type="scientific">Photinus pyralis</name>
    <name type="common">Common eastern firefly</name>
    <name type="synonym">Lampyris pyralis</name>
    <dbReference type="NCBI Taxonomy" id="7054"/>
    <lineage>
        <taxon>Eukaryota</taxon>
        <taxon>Metazoa</taxon>
        <taxon>Ecdysozoa</taxon>
        <taxon>Arthropoda</taxon>
        <taxon>Hexapoda</taxon>
        <taxon>Insecta</taxon>
        <taxon>Pterygota</taxon>
        <taxon>Neoptera</taxon>
        <taxon>Endopterygota</taxon>
        <taxon>Coleoptera</taxon>
        <taxon>Polyphaga</taxon>
        <taxon>Elateriformia</taxon>
        <taxon>Elateroidea</taxon>
        <taxon>Lampyridae</taxon>
        <taxon>Lampyrinae</taxon>
        <taxon>Photinus</taxon>
    </lineage>
</organism>
<keyword evidence="8" id="KW-0492">Microsome</keyword>
<dbReference type="PRINTS" id="PR00463">
    <property type="entry name" value="EP450I"/>
</dbReference>
<dbReference type="GO" id="GO:0004497">
    <property type="term" value="F:monooxygenase activity"/>
    <property type="evidence" value="ECO:0007669"/>
    <property type="project" value="UniProtKB-KW"/>
</dbReference>
<evidence type="ECO:0000256" key="5">
    <source>
        <dbReference type="ARBA" id="ARBA00022617"/>
    </source>
</evidence>
<evidence type="ECO:0000256" key="15">
    <source>
        <dbReference type="SAM" id="Phobius"/>
    </source>
</evidence>
<evidence type="ECO:0000256" key="14">
    <source>
        <dbReference type="RuleBase" id="RU000461"/>
    </source>
</evidence>
<feature type="transmembrane region" description="Helical" evidence="15">
    <location>
        <begin position="6"/>
        <end position="25"/>
    </location>
</feature>